<proteinExistence type="predicted"/>
<dbReference type="CDD" id="cd00761">
    <property type="entry name" value="Glyco_tranf_GTA_type"/>
    <property type="match status" value="1"/>
</dbReference>
<dbReference type="STRING" id="454136.NIES2119_16980"/>
<organism evidence="2 3">
    <name type="scientific">[Phormidium ambiguum] IAM M-71</name>
    <dbReference type="NCBI Taxonomy" id="454136"/>
    <lineage>
        <taxon>Bacteria</taxon>
        <taxon>Bacillati</taxon>
        <taxon>Cyanobacteriota</taxon>
        <taxon>Cyanophyceae</taxon>
        <taxon>Oscillatoriophycideae</taxon>
        <taxon>Aerosakkonematales</taxon>
        <taxon>Aerosakkonemataceae</taxon>
        <taxon>Floridanema</taxon>
    </lineage>
</organism>
<dbReference type="EMBL" id="MRCE01000016">
    <property type="protein sequence ID" value="OKH36344.1"/>
    <property type="molecule type" value="Genomic_DNA"/>
</dbReference>
<comment type="caution">
    <text evidence="2">The sequence shown here is derived from an EMBL/GenBank/DDBJ whole genome shotgun (WGS) entry which is preliminary data.</text>
</comment>
<dbReference type="PANTHER" id="PTHR43685">
    <property type="entry name" value="GLYCOSYLTRANSFERASE"/>
    <property type="match status" value="1"/>
</dbReference>
<accession>A0A1U7IH43</accession>
<dbReference type="Proteomes" id="UP000185860">
    <property type="component" value="Unassembled WGS sequence"/>
</dbReference>
<keyword evidence="2" id="KW-0808">Transferase</keyword>
<dbReference type="Gene3D" id="3.90.550.10">
    <property type="entry name" value="Spore Coat Polysaccharide Biosynthesis Protein SpsA, Chain A"/>
    <property type="match status" value="1"/>
</dbReference>
<name>A0A1U7IH43_9CYAN</name>
<evidence type="ECO:0000313" key="3">
    <source>
        <dbReference type="Proteomes" id="UP000185860"/>
    </source>
</evidence>
<dbReference type="PANTHER" id="PTHR43685:SF2">
    <property type="entry name" value="GLYCOSYLTRANSFERASE 2-LIKE DOMAIN-CONTAINING PROTEIN"/>
    <property type="match status" value="1"/>
</dbReference>
<dbReference type="GO" id="GO:0016740">
    <property type="term" value="F:transferase activity"/>
    <property type="evidence" value="ECO:0007669"/>
    <property type="project" value="UniProtKB-KW"/>
</dbReference>
<dbReference type="Pfam" id="PF00535">
    <property type="entry name" value="Glycos_transf_2"/>
    <property type="match status" value="1"/>
</dbReference>
<dbReference type="AlphaFoldDB" id="A0A1U7IH43"/>
<dbReference type="InterPro" id="IPR050834">
    <property type="entry name" value="Glycosyltransf_2"/>
</dbReference>
<feature type="domain" description="Glycosyltransferase 2-like" evidence="1">
    <location>
        <begin position="4"/>
        <end position="176"/>
    </location>
</feature>
<evidence type="ECO:0000313" key="2">
    <source>
        <dbReference type="EMBL" id="OKH36344.1"/>
    </source>
</evidence>
<protein>
    <submittedName>
        <fullName evidence="2">Glycosyl transferase</fullName>
    </submittedName>
</protein>
<dbReference type="InterPro" id="IPR001173">
    <property type="entry name" value="Glyco_trans_2-like"/>
</dbReference>
<reference evidence="2 3" key="1">
    <citation type="submission" date="2016-11" db="EMBL/GenBank/DDBJ databases">
        <title>Draft Genome Sequences of Nine Cyanobacterial Strains from Diverse Habitats.</title>
        <authorList>
            <person name="Zhu T."/>
            <person name="Hou S."/>
            <person name="Lu X."/>
            <person name="Hess W.R."/>
        </authorList>
    </citation>
    <scope>NUCLEOTIDE SEQUENCE [LARGE SCALE GENOMIC DNA]</scope>
    <source>
        <strain evidence="2 3">IAM M-71</strain>
    </source>
</reference>
<evidence type="ECO:0000259" key="1">
    <source>
        <dbReference type="Pfam" id="PF00535"/>
    </source>
</evidence>
<dbReference type="SUPFAM" id="SSF53448">
    <property type="entry name" value="Nucleotide-diphospho-sugar transferases"/>
    <property type="match status" value="1"/>
</dbReference>
<dbReference type="InterPro" id="IPR029044">
    <property type="entry name" value="Nucleotide-diphossugar_trans"/>
</dbReference>
<gene>
    <name evidence="2" type="ORF">NIES2119_16980</name>
</gene>
<dbReference type="RefSeq" id="WP_073594699.1">
    <property type="nucleotide sequence ID" value="NZ_MRCE01000016.1"/>
</dbReference>
<dbReference type="OrthoDB" id="396512at2"/>
<sequence>MKFSIVITTYNRLSLLRRSIASALAQSISCEIVVADDCSSDGTEAYVSALQEELRANGDDRLVYHRNSNNMGHAATINAGVKVATGDWIKPVDDDDYLANNCIEELTKAIALRPQAVICSCQAAQVDVNQNEISRTRKNGPGRAFYIPQEDIHYGMLLEQIPFGTPIQVAFRRDAFLKTGGWDSRLDVNFDDIDSWVKISQFGDAIFLNQCLAYRTVWPGGYNQKFSLKKRLETHIQLKEKIYDLVAQKHHDNIPSIQAFRNYLKLHWALVAAKQRRVSDLLVFALPTIFHISAWRLLFLALINRYNQQFLLQKQLDKNIWVWTKLSTLVGENSCSTFSDFQNLRNYLRLRHSWGAIKQSKFPIAIKLAFPAVFSVPAWKLVIKAAISSHQNHKDSLIRKLVLIN</sequence>